<organism evidence="2 3">
    <name type="scientific">Dactylonectria estremocensis</name>
    <dbReference type="NCBI Taxonomy" id="1079267"/>
    <lineage>
        <taxon>Eukaryota</taxon>
        <taxon>Fungi</taxon>
        <taxon>Dikarya</taxon>
        <taxon>Ascomycota</taxon>
        <taxon>Pezizomycotina</taxon>
        <taxon>Sordariomycetes</taxon>
        <taxon>Hypocreomycetidae</taxon>
        <taxon>Hypocreales</taxon>
        <taxon>Nectriaceae</taxon>
        <taxon>Dactylonectria</taxon>
    </lineage>
</organism>
<feature type="non-terminal residue" evidence="2">
    <location>
        <position position="1"/>
    </location>
</feature>
<reference evidence="2" key="1">
    <citation type="journal article" date="2021" name="Nat. Commun.">
        <title>Genetic determinants of endophytism in the Arabidopsis root mycobiome.</title>
        <authorList>
            <person name="Mesny F."/>
            <person name="Miyauchi S."/>
            <person name="Thiergart T."/>
            <person name="Pickel B."/>
            <person name="Atanasova L."/>
            <person name="Karlsson M."/>
            <person name="Huettel B."/>
            <person name="Barry K.W."/>
            <person name="Haridas S."/>
            <person name="Chen C."/>
            <person name="Bauer D."/>
            <person name="Andreopoulos W."/>
            <person name="Pangilinan J."/>
            <person name="LaButti K."/>
            <person name="Riley R."/>
            <person name="Lipzen A."/>
            <person name="Clum A."/>
            <person name="Drula E."/>
            <person name="Henrissat B."/>
            <person name="Kohler A."/>
            <person name="Grigoriev I.V."/>
            <person name="Martin F.M."/>
            <person name="Hacquard S."/>
        </authorList>
    </citation>
    <scope>NUCLEOTIDE SEQUENCE</scope>
    <source>
        <strain evidence="2">MPI-CAGE-AT-0021</strain>
    </source>
</reference>
<dbReference type="OrthoDB" id="5107013at2759"/>
<dbReference type="InterPro" id="IPR031348">
    <property type="entry name" value="PigL_N"/>
</dbReference>
<proteinExistence type="predicted"/>
<gene>
    <name evidence="2" type="ORF">B0J13DRAFT_394999</name>
</gene>
<dbReference type="Pfam" id="PF17111">
    <property type="entry name" value="PigL_N"/>
    <property type="match status" value="1"/>
</dbReference>
<dbReference type="Proteomes" id="UP000717696">
    <property type="component" value="Unassembled WGS sequence"/>
</dbReference>
<evidence type="ECO:0000313" key="3">
    <source>
        <dbReference type="Proteomes" id="UP000717696"/>
    </source>
</evidence>
<sequence length="208" mass="23515">RSLKDAVNRFKDRDKTFTRLQQELEDLANILNALKEAIDNGVSMMALLQGPVSRCNQVCCEFENTMREFSGKSSLGFRDWTKMEFMRGNVNDFMDILAGYKATISVGLGTITMSVTYLMIQDTAYNLSIHLQRIDEKMALFTTESKESTGASGTSLKDEREVTEQCLRICEDARSYIESLSDREGPLDHQSPPIPTDDSQIQFEAQLL</sequence>
<keyword evidence="3" id="KW-1185">Reference proteome</keyword>
<evidence type="ECO:0000259" key="1">
    <source>
        <dbReference type="Pfam" id="PF17111"/>
    </source>
</evidence>
<dbReference type="AlphaFoldDB" id="A0A9P9EXC1"/>
<feature type="domain" description="Azaphilone pigments biosynthesis cluster protein L N-terminal" evidence="1">
    <location>
        <begin position="2"/>
        <end position="171"/>
    </location>
</feature>
<name>A0A9P9EXC1_9HYPO</name>
<accession>A0A9P9EXC1</accession>
<dbReference type="EMBL" id="JAGMUU010000008">
    <property type="protein sequence ID" value="KAH7147009.1"/>
    <property type="molecule type" value="Genomic_DNA"/>
</dbReference>
<feature type="non-terminal residue" evidence="2">
    <location>
        <position position="208"/>
    </location>
</feature>
<comment type="caution">
    <text evidence="2">The sequence shown here is derived from an EMBL/GenBank/DDBJ whole genome shotgun (WGS) entry which is preliminary data.</text>
</comment>
<evidence type="ECO:0000313" key="2">
    <source>
        <dbReference type="EMBL" id="KAH7147009.1"/>
    </source>
</evidence>
<protein>
    <recommendedName>
        <fullName evidence="1">Azaphilone pigments biosynthesis cluster protein L N-terminal domain-containing protein</fullName>
    </recommendedName>
</protein>